<reference evidence="3" key="2">
    <citation type="submission" date="2023-11" db="UniProtKB">
        <authorList>
            <consortium name="WormBaseParasite"/>
        </authorList>
    </citation>
    <scope>IDENTIFICATION</scope>
</reference>
<sequence length="112" mass="13274">MESLLLQAILSLLLLLSNISAFDEYDLNSTLDAYAGSYHQVLNDKFFMIELQTNVDPLNAEEKIKPEILRLEHLYQSKWAKEFLECKSCHARTRFHYVRESKCVFIRCMRFH</sequence>
<dbReference type="Proteomes" id="UP000050795">
    <property type="component" value="Unassembled WGS sequence"/>
</dbReference>
<keyword evidence="2" id="KW-1185">Reference proteome</keyword>
<reference evidence="2" key="1">
    <citation type="submission" date="2022-06" db="EMBL/GenBank/DDBJ databases">
        <authorList>
            <person name="Berger JAMES D."/>
            <person name="Berger JAMES D."/>
        </authorList>
    </citation>
    <scope>NUCLEOTIDE SEQUENCE [LARGE SCALE GENOMIC DNA]</scope>
</reference>
<feature type="signal peptide" evidence="1">
    <location>
        <begin position="1"/>
        <end position="21"/>
    </location>
</feature>
<protein>
    <submittedName>
        <fullName evidence="3">Uncharacterized protein</fullName>
    </submittedName>
</protein>
<evidence type="ECO:0000256" key="1">
    <source>
        <dbReference type="SAM" id="SignalP"/>
    </source>
</evidence>
<evidence type="ECO:0000313" key="3">
    <source>
        <dbReference type="WBParaSite" id="TREG1_126960.1"/>
    </source>
</evidence>
<dbReference type="WBParaSite" id="TREG1_126960.1">
    <property type="protein sequence ID" value="TREG1_126960.1"/>
    <property type="gene ID" value="TREG1_126960"/>
</dbReference>
<organism evidence="2 3">
    <name type="scientific">Trichobilharzia regenti</name>
    <name type="common">Nasal bird schistosome</name>
    <dbReference type="NCBI Taxonomy" id="157069"/>
    <lineage>
        <taxon>Eukaryota</taxon>
        <taxon>Metazoa</taxon>
        <taxon>Spiralia</taxon>
        <taxon>Lophotrochozoa</taxon>
        <taxon>Platyhelminthes</taxon>
        <taxon>Trematoda</taxon>
        <taxon>Digenea</taxon>
        <taxon>Strigeidida</taxon>
        <taxon>Schistosomatoidea</taxon>
        <taxon>Schistosomatidae</taxon>
        <taxon>Trichobilharzia</taxon>
    </lineage>
</organism>
<evidence type="ECO:0000313" key="2">
    <source>
        <dbReference type="Proteomes" id="UP000050795"/>
    </source>
</evidence>
<name>A0AA85J3V0_TRIRE</name>
<dbReference type="AlphaFoldDB" id="A0AA85J3V0"/>
<keyword evidence="1" id="KW-0732">Signal</keyword>
<proteinExistence type="predicted"/>
<feature type="chain" id="PRO_5041654217" evidence="1">
    <location>
        <begin position="22"/>
        <end position="112"/>
    </location>
</feature>
<accession>A0AA85J3V0</accession>